<sequence length="273" mass="29872">MRFRQELADELDEALLAQPLPADAVASLARWLADPDRGRRYAQGTGAHGIDYLPSSWTAVEPWPASLADRSVPGPRTVTRGDVTAVAQAASRSGNWAEAFVASQVWGYGRRGYGPGRTRTVLDHSSDGQVFTCAVSLLRREGAVVAYEKLNRVHRLGPAFLTKFLYFAGLVLPEAKGLPPLILDVRLARVLRRHATHVGHDAGHDWAAPIAARIWRDGGWTSHRYDVYLQWMHAINGQLTAAVNGWPASSDILELALFDGAWTPTDRPPGAAR</sequence>
<dbReference type="Pfam" id="PF21790">
    <property type="entry name" value="OGG"/>
    <property type="match status" value="1"/>
</dbReference>
<proteinExistence type="predicted"/>
<dbReference type="EMBL" id="VOGW01000174">
    <property type="protein sequence ID" value="TWV34205.1"/>
    <property type="molecule type" value="Genomic_DNA"/>
</dbReference>
<keyword evidence="2" id="KW-1185">Reference proteome</keyword>
<accession>A0A5C6J0Q5</accession>
<organism evidence="1 2">
    <name type="scientific">Streptomyces misionensis</name>
    <dbReference type="NCBI Taxonomy" id="67331"/>
    <lineage>
        <taxon>Bacteria</taxon>
        <taxon>Bacillati</taxon>
        <taxon>Actinomycetota</taxon>
        <taxon>Actinomycetes</taxon>
        <taxon>Kitasatosporales</taxon>
        <taxon>Streptomycetaceae</taxon>
        <taxon>Streptomyces</taxon>
    </lineage>
</organism>
<dbReference type="AlphaFoldDB" id="A0A5C6J0Q5"/>
<evidence type="ECO:0000313" key="2">
    <source>
        <dbReference type="Proteomes" id="UP000320481"/>
    </source>
</evidence>
<reference evidence="1" key="1">
    <citation type="journal article" date="2019" name="Microbiol. Resour. Announc.">
        <title>Draft Genomic Sequences of Streptomyces misionensis and Streptomyces albidoflavus, bacteria applied for phytopathogen biocontrol.</title>
        <authorList>
            <person name="Pylro V."/>
            <person name="Dias A."/>
            <person name="Andreote F."/>
            <person name="Varani A."/>
            <person name="Andreote C."/>
            <person name="Bernardo E."/>
            <person name="Martins T."/>
        </authorList>
    </citation>
    <scope>NUCLEOTIDE SEQUENCE [LARGE SCALE GENOMIC DNA]</scope>
    <source>
        <strain evidence="1">66</strain>
    </source>
</reference>
<protein>
    <submittedName>
        <fullName evidence="1">Uncharacterized protein</fullName>
    </submittedName>
</protein>
<dbReference type="RefSeq" id="WP_146468059.1">
    <property type="nucleotide sequence ID" value="NZ_VOGW01000174.1"/>
</dbReference>
<dbReference type="Proteomes" id="UP000320481">
    <property type="component" value="Unassembled WGS sequence"/>
</dbReference>
<dbReference type="InterPro" id="IPR048868">
    <property type="entry name" value="OGG-like_put"/>
</dbReference>
<name>A0A5C6J0Q5_9ACTN</name>
<gene>
    <name evidence="1" type="ORF">FRZ03_28995</name>
</gene>
<comment type="caution">
    <text evidence="1">The sequence shown here is derived from an EMBL/GenBank/DDBJ whole genome shotgun (WGS) entry which is preliminary data.</text>
</comment>
<evidence type="ECO:0000313" key="1">
    <source>
        <dbReference type="EMBL" id="TWV34205.1"/>
    </source>
</evidence>